<feature type="transmembrane region" description="Helical" evidence="2">
    <location>
        <begin position="653"/>
        <end position="675"/>
    </location>
</feature>
<dbReference type="Proteomes" id="UP000001817">
    <property type="component" value="Chromosome 1"/>
</dbReference>
<feature type="region of interest" description="Disordered" evidence="1">
    <location>
        <begin position="735"/>
        <end position="786"/>
    </location>
</feature>
<protein>
    <submittedName>
        <fullName evidence="4">Uncharacterized protein</fullName>
    </submittedName>
</protein>
<accession>Q145D6</accession>
<feature type="compositionally biased region" description="Polar residues" evidence="1">
    <location>
        <begin position="738"/>
        <end position="776"/>
    </location>
</feature>
<reference evidence="4 5" key="1">
    <citation type="journal article" date="2006" name="Proc. Natl. Acad. Sci. U.S.A.">
        <title>Burkholderia xenovorans LB400 harbors a multi-replicon, 9.73-Mbp genome shaped for versatility.</title>
        <authorList>
            <person name="Chain P.S."/>
            <person name="Denef V.J."/>
            <person name="Konstantinidis K.T."/>
            <person name="Vergez L.M."/>
            <person name="Agullo L."/>
            <person name="Reyes V.L."/>
            <person name="Hauser L."/>
            <person name="Cordova M."/>
            <person name="Gomez L."/>
            <person name="Gonzalez M."/>
            <person name="Land M."/>
            <person name="Lao V."/>
            <person name="Larimer F."/>
            <person name="LiPuma J.J."/>
            <person name="Mahenthiralingam E."/>
            <person name="Malfatti S.A."/>
            <person name="Marx C.J."/>
            <person name="Parnell J.J."/>
            <person name="Ramette A."/>
            <person name="Richardson P."/>
            <person name="Seeger M."/>
            <person name="Smith D."/>
            <person name="Spilker T."/>
            <person name="Sul W.J."/>
            <person name="Tsoi T.V."/>
            <person name="Ulrich L.E."/>
            <person name="Zhulin I.B."/>
            <person name="Tiedje J.M."/>
        </authorList>
    </citation>
    <scope>NUCLEOTIDE SEQUENCE [LARGE SCALE GENOMIC DNA]</scope>
    <source>
        <strain evidence="4 5">LB400</strain>
    </source>
</reference>
<dbReference type="eggNOG" id="COG0697">
    <property type="taxonomic scope" value="Bacteria"/>
</dbReference>
<feature type="signal peptide" evidence="3">
    <location>
        <begin position="1"/>
        <end position="29"/>
    </location>
</feature>
<dbReference type="RefSeq" id="WP_011486873.1">
    <property type="nucleotide sequence ID" value="NC_007951.1"/>
</dbReference>
<evidence type="ECO:0000256" key="1">
    <source>
        <dbReference type="SAM" id="MobiDB-lite"/>
    </source>
</evidence>
<dbReference type="STRING" id="266265.Bxe_A3946"/>
<evidence type="ECO:0000256" key="2">
    <source>
        <dbReference type="SAM" id="Phobius"/>
    </source>
</evidence>
<dbReference type="OrthoDB" id="7010241at2"/>
<keyword evidence="5" id="KW-1185">Reference proteome</keyword>
<feature type="transmembrane region" description="Helical" evidence="2">
    <location>
        <begin position="611"/>
        <end position="633"/>
    </location>
</feature>
<gene>
    <name evidence="4" type="ORF">Bxe_A3946</name>
</gene>
<keyword evidence="3" id="KW-0732">Signal</keyword>
<feature type="transmembrane region" description="Helical" evidence="2">
    <location>
        <begin position="562"/>
        <end position="590"/>
    </location>
</feature>
<evidence type="ECO:0000256" key="3">
    <source>
        <dbReference type="SAM" id="SignalP"/>
    </source>
</evidence>
<dbReference type="EMBL" id="CP000270">
    <property type="protein sequence ID" value="ABE29053.1"/>
    <property type="molecule type" value="Genomic_DNA"/>
</dbReference>
<organism evidence="4 5">
    <name type="scientific">Paraburkholderia xenovorans (strain LB400)</name>
    <dbReference type="NCBI Taxonomy" id="266265"/>
    <lineage>
        <taxon>Bacteria</taxon>
        <taxon>Pseudomonadati</taxon>
        <taxon>Pseudomonadota</taxon>
        <taxon>Betaproteobacteria</taxon>
        <taxon>Burkholderiales</taxon>
        <taxon>Burkholderiaceae</taxon>
        <taxon>Paraburkholderia</taxon>
    </lineage>
</organism>
<proteinExistence type="predicted"/>
<keyword evidence="2" id="KW-1133">Transmembrane helix</keyword>
<sequence length="972" mass="101618">MIKTIINKKSLFAFSIFILTIFCSTSAFALDLNNLTDLFTVPSGDVSASILKSLFGALPSLGGAGTDAFQQPIATFNQLVLIVGGVLAAYGILTGTVMTAHEGEVAGRSIHSVWYPIRTAIGSALILPVFNGYCTIQVLVMWCVLQGVGLADAVWATFTSSSNLSNMVSVSYNGPDVNKLAHDIVKAEMCMAAINTFYNSPAEQGGNPNLLPQAGINMAVTPVTSTDSAPADMFNGAPASSITSTIYKFGNSTGAGGISVDYCGTVTVTPMTIASATANTSSTSQSLAWSIGATGPYTQQNINNINQAQSQAIQTMISDAQSLVSTTAQTIYSDSKNGISLTGSDIQSFNSSIDTMIGHYNQTVHAAAANAMNSAVSFSDISAEAQQDGWALAGAWFMKFMYLQDRTQQAIANVPTSSAINSIPSDMMGDLGSIYMSGLNILASNSSVSGDYGITDDANKQSFVKDGDMGAAVTRLVGKALNFSINDNDNPVMTVKRLGDWMITVAGALATVKIATTAGVVGKVLSFVGISDLITIVLSPIIMFLICLGFISSYIIPVMPFIMWFGIVTAYIILCVEAVIAAPLWCVMLLNPQANGLLGEQKRGLQMVLNLMLRPTVMIFGLAASIILIQVMGTLLNHIFSSVWVMSQSSSNILVAILGAGAGVLVYDVMAFLLIKKLFGAITQIPDQLFNWIGGSPVGLESASSKLTAGMMQLNTHIGSAANQLRNIGGGAMARAIPNTTQTPPNLLSSSTTQQKTEGSSNSGSTLSAMENSQNDSKTDETLGGMAEHSPNLAEAFSESGVMSNIGNSQERKDSAIGFNSMVDQAHSMLGGSQSQASQAYSENLAEAIKANPFMNKGQMAHQSNSALVSSMDHAYGSGATAITSAIATKQDGSISRTQVGNTAQTYKSLMGAMNNAGVDSSSQAAMLGTMNSKTLEASQVDTNTSMSQHLQNHATQVIAGLGTSNSDENVE</sequence>
<evidence type="ECO:0000313" key="4">
    <source>
        <dbReference type="EMBL" id="ABE29053.1"/>
    </source>
</evidence>
<feature type="transmembrane region" description="Helical" evidence="2">
    <location>
        <begin position="533"/>
        <end position="556"/>
    </location>
</feature>
<dbReference type="AlphaFoldDB" id="Q145D6"/>
<keyword evidence="2" id="KW-0812">Transmembrane</keyword>
<feature type="chain" id="PRO_5004182901" evidence="3">
    <location>
        <begin position="30"/>
        <end position="972"/>
    </location>
</feature>
<dbReference type="NCBIfam" id="TIGR04346">
    <property type="entry name" value="DotA_TraY"/>
    <property type="match status" value="1"/>
</dbReference>
<evidence type="ECO:0000313" key="5">
    <source>
        <dbReference type="Proteomes" id="UP000001817"/>
    </source>
</evidence>
<name>Q145D6_PARXL</name>
<dbReference type="KEGG" id="bxe:Bxe_A3946"/>
<dbReference type="KEGG" id="bxb:DR64_1621"/>
<keyword evidence="2" id="KW-0472">Membrane</keyword>
<dbReference type="InterPro" id="IPR027628">
    <property type="entry name" value="DotA_TraY"/>
</dbReference>